<dbReference type="Proteomes" id="UP000708208">
    <property type="component" value="Unassembled WGS sequence"/>
</dbReference>
<organism evidence="1 2">
    <name type="scientific">Allacma fusca</name>
    <dbReference type="NCBI Taxonomy" id="39272"/>
    <lineage>
        <taxon>Eukaryota</taxon>
        <taxon>Metazoa</taxon>
        <taxon>Ecdysozoa</taxon>
        <taxon>Arthropoda</taxon>
        <taxon>Hexapoda</taxon>
        <taxon>Collembola</taxon>
        <taxon>Symphypleona</taxon>
        <taxon>Sminthuridae</taxon>
        <taxon>Allacma</taxon>
    </lineage>
</organism>
<protein>
    <submittedName>
        <fullName evidence="1">Uncharacterized protein</fullName>
    </submittedName>
</protein>
<sequence>MESRIEQSISPNNKHENPSCFSGAYSFSVCSDDHFGGYGRWKMSRQPCPMHCDGTKQVRHHTMCSPRDMLHENL</sequence>
<proteinExistence type="predicted"/>
<dbReference type="AlphaFoldDB" id="A0A8J2LRW0"/>
<name>A0A8J2LRW0_9HEXA</name>
<gene>
    <name evidence="1" type="ORF">AFUS01_LOCUS46137</name>
</gene>
<accession>A0A8J2LRW0</accession>
<keyword evidence="2" id="KW-1185">Reference proteome</keyword>
<comment type="caution">
    <text evidence="1">The sequence shown here is derived from an EMBL/GenBank/DDBJ whole genome shotgun (WGS) entry which is preliminary data.</text>
</comment>
<dbReference type="EMBL" id="CAJVCH010571217">
    <property type="protein sequence ID" value="CAG7836950.1"/>
    <property type="molecule type" value="Genomic_DNA"/>
</dbReference>
<evidence type="ECO:0000313" key="1">
    <source>
        <dbReference type="EMBL" id="CAG7836950.1"/>
    </source>
</evidence>
<reference evidence="1" key="1">
    <citation type="submission" date="2021-06" db="EMBL/GenBank/DDBJ databases">
        <authorList>
            <person name="Hodson N. C."/>
            <person name="Mongue J. A."/>
            <person name="Jaron S. K."/>
        </authorList>
    </citation>
    <scope>NUCLEOTIDE SEQUENCE</scope>
</reference>
<evidence type="ECO:0000313" key="2">
    <source>
        <dbReference type="Proteomes" id="UP000708208"/>
    </source>
</evidence>